<evidence type="ECO:0000256" key="11">
    <source>
        <dbReference type="ARBA" id="ARBA00023316"/>
    </source>
</evidence>
<feature type="region of interest" description="Disordered" evidence="16">
    <location>
        <begin position="352"/>
        <end position="374"/>
    </location>
</feature>
<dbReference type="GO" id="GO:0009986">
    <property type="term" value="C:cell surface"/>
    <property type="evidence" value="ECO:0007669"/>
    <property type="project" value="TreeGrafter"/>
</dbReference>
<dbReference type="InterPro" id="IPR017853">
    <property type="entry name" value="GH"/>
</dbReference>
<feature type="compositionally biased region" description="Low complexity" evidence="16">
    <location>
        <begin position="68"/>
        <end position="86"/>
    </location>
</feature>
<evidence type="ECO:0000313" key="19">
    <source>
        <dbReference type="Proteomes" id="UP000504636"/>
    </source>
</evidence>
<dbReference type="PANTHER" id="PTHR16631">
    <property type="entry name" value="GLUCAN 1,3-BETA-GLUCOSIDASE"/>
    <property type="match status" value="1"/>
</dbReference>
<reference evidence="18 20" key="1">
    <citation type="journal article" date="2020" name="Stud. Mycol.">
        <title>101 Dothideomycetes genomes: a test case for predicting lifestyles and emergence of pathogens.</title>
        <authorList>
            <person name="Haridas S."/>
            <person name="Albert R."/>
            <person name="Binder M."/>
            <person name="Bloem J."/>
            <person name="Labutti K."/>
            <person name="Salamov A."/>
            <person name="Andreopoulos B."/>
            <person name="Baker S."/>
            <person name="Barry K."/>
            <person name="Bills G."/>
            <person name="Bluhm B."/>
            <person name="Cannon C."/>
            <person name="Castanera R."/>
            <person name="Culley D."/>
            <person name="Daum C."/>
            <person name="Ezra D."/>
            <person name="Gonzalez J."/>
            <person name="Henrissat B."/>
            <person name="Kuo A."/>
            <person name="Liang C."/>
            <person name="Lipzen A."/>
            <person name="Lutzoni F."/>
            <person name="Magnuson J."/>
            <person name="Mondo S."/>
            <person name="Nolan M."/>
            <person name="Ohm R."/>
            <person name="Pangilinan J."/>
            <person name="Park H.-J."/>
            <person name="Ramirez L."/>
            <person name="Alfaro M."/>
            <person name="Sun H."/>
            <person name="Tritt A."/>
            <person name="Yoshinaga Y."/>
            <person name="Zwiers L.-H."/>
            <person name="Turgeon B."/>
            <person name="Goodwin S."/>
            <person name="Spatafora J."/>
            <person name="Crous P."/>
            <person name="Grigoriev I."/>
        </authorList>
    </citation>
    <scope>NUCLEOTIDE SEQUENCE</scope>
    <source>
        <strain evidence="18 20">CBS 304.34</strain>
    </source>
</reference>
<dbReference type="FunFam" id="3.20.20.80:FF:000151">
    <property type="entry name" value="Glucan endo-1,3-beta-glucosidase btgC"/>
    <property type="match status" value="1"/>
</dbReference>
<evidence type="ECO:0000256" key="9">
    <source>
        <dbReference type="ARBA" id="ARBA00023180"/>
    </source>
</evidence>
<dbReference type="Proteomes" id="UP000504636">
    <property type="component" value="Unplaced"/>
</dbReference>
<feature type="transmembrane region" description="Helical" evidence="17">
    <location>
        <begin position="386"/>
        <end position="409"/>
    </location>
</feature>
<feature type="compositionally biased region" description="Low complexity" evidence="16">
    <location>
        <begin position="412"/>
        <end position="426"/>
    </location>
</feature>
<evidence type="ECO:0000256" key="2">
    <source>
        <dbReference type="ARBA" id="ARBA00004401"/>
    </source>
</evidence>
<comment type="function">
    <text evidence="13">Glucanases play a role in cell expansion during growth, in cell-cell fusion during mating, and in spore release during sporulation. This enzyme may be involved in beta-glucan degradation. Active on laminarin and lichenan.</text>
</comment>
<dbReference type="AlphaFoldDB" id="A0A6A6Y3K3"/>
<evidence type="ECO:0000256" key="15">
    <source>
        <dbReference type="ARBA" id="ARBA00043078"/>
    </source>
</evidence>
<evidence type="ECO:0000256" key="4">
    <source>
        <dbReference type="ARBA" id="ARBA00012780"/>
    </source>
</evidence>
<evidence type="ECO:0000256" key="8">
    <source>
        <dbReference type="ARBA" id="ARBA00023136"/>
    </source>
</evidence>
<feature type="region of interest" description="Disordered" evidence="16">
    <location>
        <begin position="171"/>
        <end position="259"/>
    </location>
</feature>
<evidence type="ECO:0000256" key="5">
    <source>
        <dbReference type="ARBA" id="ARBA00022475"/>
    </source>
</evidence>
<keyword evidence="19" id="KW-1185">Reference proteome</keyword>
<evidence type="ECO:0000256" key="3">
    <source>
        <dbReference type="ARBA" id="ARBA00008773"/>
    </source>
</evidence>
<keyword evidence="17" id="KW-1133">Transmembrane helix</keyword>
<evidence type="ECO:0000256" key="14">
    <source>
        <dbReference type="ARBA" id="ARBA00042373"/>
    </source>
</evidence>
<comment type="subcellular location">
    <subcellularLocation>
        <location evidence="2">Cell membrane</location>
        <topology evidence="2">Single-pass type II membrane protein</topology>
    </subcellularLocation>
</comment>
<dbReference type="GeneID" id="54464857"/>
<evidence type="ECO:0000256" key="6">
    <source>
        <dbReference type="ARBA" id="ARBA00022801"/>
    </source>
</evidence>
<dbReference type="OrthoDB" id="68336at2759"/>
<keyword evidence="10" id="KW-0119">Carbohydrate metabolism</keyword>
<dbReference type="RefSeq" id="XP_033570370.1">
    <property type="nucleotide sequence ID" value="XM_033723964.1"/>
</dbReference>
<dbReference type="EMBL" id="MU003718">
    <property type="protein sequence ID" value="KAF2803406.1"/>
    <property type="molecule type" value="Genomic_DNA"/>
</dbReference>
<feature type="region of interest" description="Disordered" evidence="16">
    <location>
        <begin position="280"/>
        <end position="314"/>
    </location>
</feature>
<keyword evidence="6 18" id="KW-0378">Hydrolase</keyword>
<name>A0A6A6Y3K3_9PEZI</name>
<keyword evidence="11" id="KW-0961">Cell wall biogenesis/degradation</keyword>
<dbReference type="Gene3D" id="3.20.20.80">
    <property type="entry name" value="Glycosidases"/>
    <property type="match status" value="1"/>
</dbReference>
<feature type="compositionally biased region" description="Polar residues" evidence="16">
    <location>
        <begin position="87"/>
        <end position="99"/>
    </location>
</feature>
<feature type="region of interest" description="Disordered" evidence="16">
    <location>
        <begin position="1"/>
        <end position="146"/>
    </location>
</feature>
<evidence type="ECO:0000256" key="10">
    <source>
        <dbReference type="ARBA" id="ARBA00023277"/>
    </source>
</evidence>
<comment type="catalytic activity">
    <reaction evidence="1">
        <text>Hydrolysis of (1-&gt;3)-beta-D-glucosidic linkages in (1-&gt;3)-beta-D-glucans.</text>
        <dbReference type="EC" id="3.2.1.39"/>
    </reaction>
</comment>
<evidence type="ECO:0000256" key="17">
    <source>
        <dbReference type="SAM" id="Phobius"/>
    </source>
</evidence>
<evidence type="ECO:0000256" key="13">
    <source>
        <dbReference type="ARBA" id="ARBA00037649"/>
    </source>
</evidence>
<dbReference type="GO" id="GO:0071555">
    <property type="term" value="P:cell wall organization"/>
    <property type="evidence" value="ECO:0007669"/>
    <property type="project" value="UniProtKB-KW"/>
</dbReference>
<feature type="compositionally biased region" description="Polar residues" evidence="16">
    <location>
        <begin position="118"/>
        <end position="138"/>
    </location>
</feature>
<feature type="region of interest" description="Disordered" evidence="16">
    <location>
        <begin position="412"/>
        <end position="435"/>
    </location>
</feature>
<feature type="compositionally biased region" description="Low complexity" evidence="16">
    <location>
        <begin position="223"/>
        <end position="242"/>
    </location>
</feature>
<dbReference type="EC" id="3.2.1.39" evidence="4"/>
<proteinExistence type="inferred from homology"/>
<dbReference type="GO" id="GO:0009277">
    <property type="term" value="C:fungal-type cell wall"/>
    <property type="evidence" value="ECO:0007669"/>
    <property type="project" value="TreeGrafter"/>
</dbReference>
<evidence type="ECO:0000313" key="18">
    <source>
        <dbReference type="EMBL" id="KAF2803406.1"/>
    </source>
</evidence>
<reference evidence="20" key="2">
    <citation type="submission" date="2020-04" db="EMBL/GenBank/DDBJ databases">
        <authorList>
            <consortium name="NCBI Genome Project"/>
        </authorList>
    </citation>
    <scope>NUCLEOTIDE SEQUENCE</scope>
    <source>
        <strain evidence="20">CBS 304.34</strain>
    </source>
</reference>
<keyword evidence="7" id="KW-0735">Signal-anchor</keyword>
<dbReference type="SUPFAM" id="SSF51445">
    <property type="entry name" value="(Trans)glycosidases"/>
    <property type="match status" value="1"/>
</dbReference>
<evidence type="ECO:0000256" key="12">
    <source>
        <dbReference type="ARBA" id="ARBA00023326"/>
    </source>
</evidence>
<dbReference type="GO" id="GO:0005886">
    <property type="term" value="C:plasma membrane"/>
    <property type="evidence" value="ECO:0007669"/>
    <property type="project" value="UniProtKB-SubCell"/>
</dbReference>
<organism evidence="18">
    <name type="scientific">Mytilinidion resinicola</name>
    <dbReference type="NCBI Taxonomy" id="574789"/>
    <lineage>
        <taxon>Eukaryota</taxon>
        <taxon>Fungi</taxon>
        <taxon>Dikarya</taxon>
        <taxon>Ascomycota</taxon>
        <taxon>Pezizomycotina</taxon>
        <taxon>Dothideomycetes</taxon>
        <taxon>Pleosporomycetidae</taxon>
        <taxon>Mytilinidiales</taxon>
        <taxon>Mytilinidiaceae</taxon>
        <taxon>Mytilinidion</taxon>
    </lineage>
</organism>
<dbReference type="InterPro" id="IPR050732">
    <property type="entry name" value="Beta-glucan_modifiers"/>
</dbReference>
<keyword evidence="12" id="KW-0624">Polysaccharide degradation</keyword>
<keyword evidence="5" id="KW-1003">Cell membrane</keyword>
<accession>A0A6A6Y3K3</accession>
<gene>
    <name evidence="18 20" type="ORF">BDZ99DRAFT_503409</name>
</gene>
<dbReference type="GO" id="GO:0005576">
    <property type="term" value="C:extracellular region"/>
    <property type="evidence" value="ECO:0007669"/>
    <property type="project" value="TreeGrafter"/>
</dbReference>
<dbReference type="GO" id="GO:0042973">
    <property type="term" value="F:glucan endo-1,3-beta-D-glucosidase activity"/>
    <property type="evidence" value="ECO:0007669"/>
    <property type="project" value="UniProtKB-EC"/>
</dbReference>
<protein>
    <recommendedName>
        <fullName evidence="4">glucan endo-1,3-beta-D-glucosidase</fullName>
        <ecNumber evidence="4">3.2.1.39</ecNumber>
    </recommendedName>
    <alternativeName>
        <fullName evidence="15">Endo-1,3-beta-glucanase btgC</fullName>
    </alternativeName>
    <alternativeName>
        <fullName evidence="14">Laminarinase btgC</fullName>
    </alternativeName>
</protein>
<keyword evidence="17" id="KW-0812">Transmembrane</keyword>
<keyword evidence="9" id="KW-0325">Glycoprotein</keyword>
<evidence type="ECO:0000313" key="20">
    <source>
        <dbReference type="RefSeq" id="XP_033570370.1"/>
    </source>
</evidence>
<evidence type="ECO:0000256" key="16">
    <source>
        <dbReference type="SAM" id="MobiDB-lite"/>
    </source>
</evidence>
<evidence type="ECO:0000256" key="1">
    <source>
        <dbReference type="ARBA" id="ARBA00000382"/>
    </source>
</evidence>
<evidence type="ECO:0000256" key="7">
    <source>
        <dbReference type="ARBA" id="ARBA00022968"/>
    </source>
</evidence>
<reference evidence="20" key="3">
    <citation type="submission" date="2025-04" db="UniProtKB">
        <authorList>
            <consortium name="RefSeq"/>
        </authorList>
    </citation>
    <scope>IDENTIFICATION</scope>
    <source>
        <strain evidence="20">CBS 304.34</strain>
    </source>
</reference>
<comment type="similarity">
    <text evidence="3">Belongs to the glycosyl hydrolase 17 family.</text>
</comment>
<dbReference type="GO" id="GO:0000272">
    <property type="term" value="P:polysaccharide catabolic process"/>
    <property type="evidence" value="ECO:0007669"/>
    <property type="project" value="UniProtKB-KW"/>
</dbReference>
<feature type="compositionally biased region" description="Low complexity" evidence="16">
    <location>
        <begin position="26"/>
        <end position="38"/>
    </location>
</feature>
<dbReference type="PANTHER" id="PTHR16631:SF17">
    <property type="entry name" value="GLUCAN ENDO-1,3-BETA-GLUCOSIDASE BTGC"/>
    <property type="match status" value="1"/>
</dbReference>
<keyword evidence="8 17" id="KW-0472">Membrane</keyword>
<sequence length="758" mass="81911">MSGLPERSFSFNYHDEGTLQPRSNGYQQQYSQHSQPYQDEPAVSPIDPPRSQQIPSSYDAPPPPPAHRQPSSAYSQYSQHQSQRQYDGQQESLPRQNTIPRRPLSQSPPPRYGVGAVPNTSQPRRQSDTTPGMDNLSTAAAGGGISGIAMGVASTNERDSGVQALRDIDNLYRSGDIAGARHTPSERRFDQDDDNYGVLNQAAVPPRRPVDPQPSYSSTVPLAAASHAPAAASRAESSSERSIPLYNQPSPSAYPYADTPYDQYSSSNLRLAPAMGAIDPNTIADDGDDDFAQTQHGQKRRSLLPFGNNRNSSREGIAPAAAGVGAGAAAAGAFAFGARDASGTYNAVPTNGVQDSASGGAGGIGPGAEKSDWLNRQNSGNKRLKWIVGTIVVLVIIGGIVGGVIGGVLSRKNNKSSSKPSDQSPQGVANDNKSDLDKNSAEIQKLLGNANLHKVFPGMDYTPLNAQYPDCMHTPPSQNNVTRDMTMLSQLTNAVRLYGTDCNQTEMVLHAIDRLELTDMKVWLGVWLGNNDTTNDRQLAQMWEILDDQKSKNNIDVFKGVIVGNEVLFRKDLTIDALGKILGDVKKNLTDKDMDLPLATSDLGDNWTAALAQDVDIVMSNIHPFFAGVTAEAAAGWTWTFWQGHDVPLTKGLTTKQIISEVGWPSAGGNDCGEVDCTSDTQGSIAGIDEMNTFMESWVCQSLANATEYFWFEAFDEPWKIQFDTKGKEWEDKWGLMDIDRNLKDGVKIPDCGGKTAA</sequence>